<dbReference type="OrthoDB" id="9845948at2"/>
<dbReference type="AlphaFoldDB" id="A0A5C4NLW6"/>
<keyword evidence="3" id="KW-1185">Reference proteome</keyword>
<organism evidence="2 3">
    <name type="scientific">Rubellimicrobium roseum</name>
    <dbReference type="NCBI Taxonomy" id="687525"/>
    <lineage>
        <taxon>Bacteria</taxon>
        <taxon>Pseudomonadati</taxon>
        <taxon>Pseudomonadota</taxon>
        <taxon>Alphaproteobacteria</taxon>
        <taxon>Rhodobacterales</taxon>
        <taxon>Roseobacteraceae</taxon>
        <taxon>Rubellimicrobium</taxon>
    </lineage>
</organism>
<evidence type="ECO:0008006" key="4">
    <source>
        <dbReference type="Google" id="ProtNLM"/>
    </source>
</evidence>
<gene>
    <name evidence="2" type="ORF">FHG71_01715</name>
</gene>
<reference evidence="2 3" key="1">
    <citation type="submission" date="2019-06" db="EMBL/GenBank/DDBJ databases">
        <authorList>
            <person name="Jiang L."/>
        </authorList>
    </citation>
    <scope>NUCLEOTIDE SEQUENCE [LARGE SCALE GENOMIC DNA]</scope>
    <source>
        <strain evidence="2 3">YIM 48858</strain>
    </source>
</reference>
<evidence type="ECO:0000313" key="3">
    <source>
        <dbReference type="Proteomes" id="UP000305709"/>
    </source>
</evidence>
<dbReference type="RefSeq" id="WP_139079869.1">
    <property type="nucleotide sequence ID" value="NZ_VDFV01000001.1"/>
</dbReference>
<comment type="caution">
    <text evidence="2">The sequence shown here is derived from an EMBL/GenBank/DDBJ whole genome shotgun (WGS) entry which is preliminary data.</text>
</comment>
<protein>
    <recommendedName>
        <fullName evidence="4">Secreted protein</fullName>
    </recommendedName>
</protein>
<accession>A0A5C4NLW6</accession>
<keyword evidence="1" id="KW-0732">Signal</keyword>
<feature type="signal peptide" evidence="1">
    <location>
        <begin position="1"/>
        <end position="18"/>
    </location>
</feature>
<feature type="chain" id="PRO_5022962822" description="Secreted protein" evidence="1">
    <location>
        <begin position="19"/>
        <end position="123"/>
    </location>
</feature>
<evidence type="ECO:0000313" key="2">
    <source>
        <dbReference type="EMBL" id="TNC74875.1"/>
    </source>
</evidence>
<proteinExistence type="predicted"/>
<dbReference type="Proteomes" id="UP000305709">
    <property type="component" value="Unassembled WGS sequence"/>
</dbReference>
<name>A0A5C4NLW6_9RHOB</name>
<dbReference type="EMBL" id="VDFV01000001">
    <property type="protein sequence ID" value="TNC74875.1"/>
    <property type="molecule type" value="Genomic_DNA"/>
</dbReference>
<sequence>MRRLPLVLLALWPACALAGPDLTYGIALDSEQGAAELHLSRCEAGCFAQVAYVNRYLQGGAWTREFTLDLNGFAVMVTIVDGDGQKPEMVRVTPPPGYTADPAELPVEEGTTGVVAIHALGMS</sequence>
<evidence type="ECO:0000256" key="1">
    <source>
        <dbReference type="SAM" id="SignalP"/>
    </source>
</evidence>